<comment type="caution">
    <text evidence="2">The sequence shown here is derived from an EMBL/GenBank/DDBJ whole genome shotgun (WGS) entry which is preliminary data.</text>
</comment>
<dbReference type="Proteomes" id="UP000585474">
    <property type="component" value="Unassembled WGS sequence"/>
</dbReference>
<proteinExistence type="predicted"/>
<evidence type="ECO:0000313" key="2">
    <source>
        <dbReference type="EMBL" id="GFS28171.1"/>
    </source>
</evidence>
<protein>
    <submittedName>
        <fullName evidence="2">Uncharacterized protein</fullName>
    </submittedName>
</protein>
<organism evidence="2 3">
    <name type="scientific">Actinidia rufa</name>
    <dbReference type="NCBI Taxonomy" id="165716"/>
    <lineage>
        <taxon>Eukaryota</taxon>
        <taxon>Viridiplantae</taxon>
        <taxon>Streptophyta</taxon>
        <taxon>Embryophyta</taxon>
        <taxon>Tracheophyta</taxon>
        <taxon>Spermatophyta</taxon>
        <taxon>Magnoliopsida</taxon>
        <taxon>eudicotyledons</taxon>
        <taxon>Gunneridae</taxon>
        <taxon>Pentapetalae</taxon>
        <taxon>asterids</taxon>
        <taxon>Ericales</taxon>
        <taxon>Actinidiaceae</taxon>
        <taxon>Actinidia</taxon>
    </lineage>
</organism>
<sequence length="481" mass="52361">MSEGVDSCSGPIDPEPEQLSLEEQALREERIRTRKKECEQLAIRLKDPSLEHSRAYPEKRSSVRRALRSFPCPMERDSNPRVGNILSYLDTVSLTIGNLGGKEEKRVSVPGVAATTAESAPTLTALKLAMPTTACNRTEGKIDWILRQTWTGPRRAPLGAGFSMPILNEKDGEGVRKVDFVRAQLTPRFQKGKKREVHISDKIVPAFPSAPNYGSNYDSMLNPDSRTSKQDIKKVCPQEMNSYGPVLLAATGSLLAGLPSCACSSIREDAPPSLVAVVDPNRDLALSLADPRLVAPSLRFTPLTISSPSLPRVRIDGLVEKPEQSEGEGELFLEEGIRVLIACLSFLLMLEHATHYRGVDFSFALAAPISVDSGPTLPRQIQLYPTLPGPVESLTPSLDGSNLLYQLTDTLMQGWFGRAYPFSASACSYSASGNIDVALSDKSPSFSFLARPESSFFSFGAVSEESAKRTQHSALGEQNHA</sequence>
<accession>A0A7J0D692</accession>
<dbReference type="AlphaFoldDB" id="A0A7J0D692"/>
<evidence type="ECO:0000256" key="1">
    <source>
        <dbReference type="SAM" id="MobiDB-lite"/>
    </source>
</evidence>
<reference evidence="3" key="1">
    <citation type="submission" date="2019-07" db="EMBL/GenBank/DDBJ databases">
        <title>De Novo Assembly of kiwifruit Actinidia rufa.</title>
        <authorList>
            <person name="Sugita-Konishi S."/>
            <person name="Sato K."/>
            <person name="Mori E."/>
            <person name="Abe Y."/>
            <person name="Kisaki G."/>
            <person name="Hamano K."/>
            <person name="Suezawa K."/>
            <person name="Otani M."/>
            <person name="Fukuda T."/>
            <person name="Manabe T."/>
            <person name="Gomi K."/>
            <person name="Tabuchi M."/>
            <person name="Akimitsu K."/>
            <person name="Kataoka I."/>
        </authorList>
    </citation>
    <scope>NUCLEOTIDE SEQUENCE [LARGE SCALE GENOMIC DNA]</scope>
    <source>
        <strain evidence="3">cv. Fuchu</strain>
    </source>
</reference>
<gene>
    <name evidence="2" type="ORF">Acr_00g0000380</name>
</gene>
<name>A0A7J0D692_9ERIC</name>
<feature type="region of interest" description="Disordered" evidence="1">
    <location>
        <begin position="1"/>
        <end position="20"/>
    </location>
</feature>
<dbReference type="EMBL" id="BJWL01000036">
    <property type="protein sequence ID" value="GFS28171.1"/>
    <property type="molecule type" value="Genomic_DNA"/>
</dbReference>
<keyword evidence="3" id="KW-1185">Reference proteome</keyword>
<dbReference type="OrthoDB" id="1838509at2759"/>
<evidence type="ECO:0000313" key="3">
    <source>
        <dbReference type="Proteomes" id="UP000585474"/>
    </source>
</evidence>